<dbReference type="KEGG" id="gpi:GPICK_13305"/>
<feature type="transmembrane region" description="Helical" evidence="3">
    <location>
        <begin position="207"/>
        <end position="228"/>
    </location>
</feature>
<dbReference type="InterPro" id="IPR052346">
    <property type="entry name" value="O-mannosyl-transferase_TMTC"/>
</dbReference>
<feature type="transmembrane region" description="Helical" evidence="3">
    <location>
        <begin position="160"/>
        <end position="187"/>
    </location>
</feature>
<keyword evidence="2" id="KW-0802">TPR repeat</keyword>
<evidence type="ECO:0000256" key="3">
    <source>
        <dbReference type="SAM" id="Phobius"/>
    </source>
</evidence>
<feature type="transmembrane region" description="Helical" evidence="3">
    <location>
        <begin position="135"/>
        <end position="153"/>
    </location>
</feature>
<organism evidence="4 5">
    <name type="scientific">Geobacter pickeringii</name>
    <dbReference type="NCBI Taxonomy" id="345632"/>
    <lineage>
        <taxon>Bacteria</taxon>
        <taxon>Pseudomonadati</taxon>
        <taxon>Thermodesulfobacteriota</taxon>
        <taxon>Desulfuromonadia</taxon>
        <taxon>Geobacterales</taxon>
        <taxon>Geobacteraceae</taxon>
        <taxon>Geobacter</taxon>
    </lineage>
</organism>
<keyword evidence="3" id="KW-0472">Membrane</keyword>
<evidence type="ECO:0000313" key="5">
    <source>
        <dbReference type="Proteomes" id="UP000057609"/>
    </source>
</evidence>
<dbReference type="EMBL" id="CP009788">
    <property type="protein sequence ID" value="AJE04933.1"/>
    <property type="molecule type" value="Genomic_DNA"/>
</dbReference>
<gene>
    <name evidence="4" type="ORF">GPICK_13305</name>
</gene>
<sequence>MTSGRFGRRYLLVVMLLATFVAYGNTFRNNWSYDDIPVVVENIDAHSLAGFLEHKRPGRPLRVLTYIPEYKLFGDKPAGYRIQQLLWHGANGFLLVLLLQSLGVETLPAILAGLFFLVHPLQVESVANISHRKELLALFFCLATLFLHRRLLAAEGRKRLVFAAAGLGTFGLSLLANQTAITFPAVLVLYELLFVPKERRFLIRRPLLAGVGAAAAAGGAFYLLRGLLTADQLLTVYSKNNFIASKSYYPLFMGVMKSFGFYLSKILVPTGLAPEYAVRFSEDFFQPAAWGGMALLVAVAAVAVFASRRAPLLSFGLGWFLLLYLPISNLVPAGYMIADRYLYMPLAGVAIAFAWGVQKLRLRVVYAAAGAVLVLFTGLTVVQNTYWYDEHTLWRHAAEVDPGSTWAQESAAYSYYVKGEYDQAREHALKALAINRFNTKAYLVLAQIEEGRGDIAEAVRNYEMFSEIGEAEYPALVAGVRDRLPELRERLRQIELYKKGNP</sequence>
<dbReference type="STRING" id="345632.GPICK_13305"/>
<name>A0A0B5BDZ1_9BACT</name>
<keyword evidence="3" id="KW-1133">Transmembrane helix</keyword>
<dbReference type="InterPro" id="IPR011990">
    <property type="entry name" value="TPR-like_helical_dom_sf"/>
</dbReference>
<dbReference type="PANTHER" id="PTHR44227:SF3">
    <property type="entry name" value="PROTEIN O-MANNOSYL-TRANSFERASE TMTC4"/>
    <property type="match status" value="1"/>
</dbReference>
<keyword evidence="1" id="KW-0677">Repeat</keyword>
<evidence type="ECO:0000256" key="2">
    <source>
        <dbReference type="ARBA" id="ARBA00022803"/>
    </source>
</evidence>
<evidence type="ECO:0000313" key="4">
    <source>
        <dbReference type="EMBL" id="AJE04933.1"/>
    </source>
</evidence>
<keyword evidence="5" id="KW-1185">Reference proteome</keyword>
<dbReference type="HOGENOM" id="CLU_548309_0_0_7"/>
<feature type="transmembrane region" description="Helical" evidence="3">
    <location>
        <begin position="288"/>
        <end position="306"/>
    </location>
</feature>
<dbReference type="AlphaFoldDB" id="A0A0B5BDZ1"/>
<accession>A0A0B5BDZ1</accession>
<dbReference type="PANTHER" id="PTHR44227">
    <property type="match status" value="1"/>
</dbReference>
<feature type="transmembrane region" description="Helical" evidence="3">
    <location>
        <begin position="341"/>
        <end position="357"/>
    </location>
</feature>
<dbReference type="Proteomes" id="UP000057609">
    <property type="component" value="Chromosome"/>
</dbReference>
<evidence type="ECO:0000256" key="1">
    <source>
        <dbReference type="ARBA" id="ARBA00022737"/>
    </source>
</evidence>
<feature type="transmembrane region" description="Helical" evidence="3">
    <location>
        <begin position="364"/>
        <end position="382"/>
    </location>
</feature>
<dbReference type="SUPFAM" id="SSF48452">
    <property type="entry name" value="TPR-like"/>
    <property type="match status" value="1"/>
</dbReference>
<reference evidence="4 5" key="1">
    <citation type="journal article" date="2015" name="Genome Announc.">
        <title>Complete Genome of Geobacter pickeringii G13T, a Metal-Reducing Isolate from Sedimentary Kaolin Deposits.</title>
        <authorList>
            <person name="Badalamenti J.P."/>
            <person name="Bond D.R."/>
        </authorList>
    </citation>
    <scope>NUCLEOTIDE SEQUENCE [LARGE SCALE GENOMIC DNA]</scope>
    <source>
        <strain evidence="4 5">G13</strain>
    </source>
</reference>
<proteinExistence type="predicted"/>
<dbReference type="RefSeq" id="WP_039745777.1">
    <property type="nucleotide sequence ID" value="NZ_CP009788.1"/>
</dbReference>
<feature type="transmembrane region" description="Helical" evidence="3">
    <location>
        <begin position="248"/>
        <end position="268"/>
    </location>
</feature>
<dbReference type="Gene3D" id="1.25.40.10">
    <property type="entry name" value="Tetratricopeptide repeat domain"/>
    <property type="match status" value="1"/>
</dbReference>
<keyword evidence="3" id="KW-0812">Transmembrane</keyword>
<feature type="transmembrane region" description="Helical" evidence="3">
    <location>
        <begin position="313"/>
        <end position="335"/>
    </location>
</feature>
<protein>
    <submittedName>
        <fullName evidence="4">Membrane protein</fullName>
    </submittedName>
</protein>